<dbReference type="Proteomes" id="UP000324797">
    <property type="component" value="Unassembled WGS sequence"/>
</dbReference>
<protein>
    <submittedName>
        <fullName evidence="2">GcrA cell cycle regulator</fullName>
    </submittedName>
</protein>
<evidence type="ECO:0000256" key="1">
    <source>
        <dbReference type="SAM" id="MobiDB-lite"/>
    </source>
</evidence>
<proteinExistence type="predicted"/>
<gene>
    <name evidence="2" type="ORF">FXV83_15575</name>
</gene>
<organism evidence="2 3">
    <name type="scientific">Bradyrhizobium hipponense</name>
    <dbReference type="NCBI Taxonomy" id="2605638"/>
    <lineage>
        <taxon>Bacteria</taxon>
        <taxon>Pseudomonadati</taxon>
        <taxon>Pseudomonadota</taxon>
        <taxon>Alphaproteobacteria</taxon>
        <taxon>Hyphomicrobiales</taxon>
        <taxon>Nitrobacteraceae</taxon>
        <taxon>Bradyrhizobium</taxon>
    </lineage>
</organism>
<name>A0A5S4YPQ1_9BRAD</name>
<feature type="region of interest" description="Disordered" evidence="1">
    <location>
        <begin position="48"/>
        <end position="88"/>
    </location>
</feature>
<sequence>MSWDERDVALLKELWALGHSAAQIARTLGCSRNAVCGMLTRLCLKRGHKPPAAKPRIRPVPKRRPALSAACASPMEKKVSKPLKRQQPNEFSKRQLYAMLAEAVKNTG</sequence>
<comment type="caution">
    <text evidence="2">The sequence shown here is derived from an EMBL/GenBank/DDBJ whole genome shotgun (WGS) entry which is preliminary data.</text>
</comment>
<reference evidence="2 3" key="1">
    <citation type="submission" date="2019-08" db="EMBL/GenBank/DDBJ databases">
        <title>Bradyrhizobium hipponensis sp. nov., a rhizobium isolated from a Lupinus angustifolius root nodule in Tunisia.</title>
        <authorList>
            <person name="Off K."/>
            <person name="Rejili M."/>
            <person name="Mars M."/>
            <person name="Brachmann A."/>
            <person name="Marin M."/>
        </authorList>
    </citation>
    <scope>NUCLEOTIDE SEQUENCE [LARGE SCALE GENOMIC DNA]</scope>
    <source>
        <strain evidence="3">aSej3</strain>
    </source>
</reference>
<accession>A0A5S4YPQ1</accession>
<dbReference type="RefSeq" id="WP_148740285.1">
    <property type="nucleotide sequence ID" value="NZ_VSTH01000050.1"/>
</dbReference>
<dbReference type="Pfam" id="PF07750">
    <property type="entry name" value="GcrA"/>
    <property type="match status" value="1"/>
</dbReference>
<feature type="compositionally biased region" description="Basic residues" evidence="1">
    <location>
        <begin position="48"/>
        <end position="65"/>
    </location>
</feature>
<dbReference type="Gene3D" id="1.10.10.60">
    <property type="entry name" value="Homeodomain-like"/>
    <property type="match status" value="1"/>
</dbReference>
<dbReference type="InterPro" id="IPR011681">
    <property type="entry name" value="GcrA"/>
</dbReference>
<dbReference type="AlphaFoldDB" id="A0A5S4YPQ1"/>
<evidence type="ECO:0000313" key="2">
    <source>
        <dbReference type="EMBL" id="TYO65644.1"/>
    </source>
</evidence>
<dbReference type="EMBL" id="VSTH01000050">
    <property type="protein sequence ID" value="TYO65644.1"/>
    <property type="molecule type" value="Genomic_DNA"/>
</dbReference>
<keyword evidence="3" id="KW-1185">Reference proteome</keyword>
<evidence type="ECO:0000313" key="3">
    <source>
        <dbReference type="Proteomes" id="UP000324797"/>
    </source>
</evidence>